<evidence type="ECO:0000259" key="5">
    <source>
        <dbReference type="SMART" id="SM00382"/>
    </source>
</evidence>
<keyword evidence="8" id="KW-1185">Reference proteome</keyword>
<feature type="domain" description="Clp ATPase C-terminal" evidence="6">
    <location>
        <begin position="741"/>
        <end position="833"/>
    </location>
</feature>
<feature type="compositionally biased region" description="Acidic residues" evidence="4">
    <location>
        <begin position="866"/>
        <end position="875"/>
    </location>
</feature>
<dbReference type="GO" id="GO:0005524">
    <property type="term" value="F:ATP binding"/>
    <property type="evidence" value="ECO:0007669"/>
    <property type="project" value="UniProtKB-KW"/>
</dbReference>
<dbReference type="AlphaFoldDB" id="A0A9P7CXX7"/>
<dbReference type="InterPro" id="IPR050130">
    <property type="entry name" value="ClpA_ClpB"/>
</dbReference>
<dbReference type="Proteomes" id="UP000714275">
    <property type="component" value="Unassembled WGS sequence"/>
</dbReference>
<keyword evidence="7" id="KW-0378">Hydrolase</keyword>
<keyword evidence="2" id="KW-0547">Nucleotide-binding</keyword>
<dbReference type="InterPro" id="IPR001270">
    <property type="entry name" value="ClpA/B"/>
</dbReference>
<dbReference type="EMBL" id="JABBWD010000074">
    <property type="protein sequence ID" value="KAG1769139.1"/>
    <property type="molecule type" value="Genomic_DNA"/>
</dbReference>
<name>A0A9P7CXX7_9AGAM</name>
<feature type="region of interest" description="Disordered" evidence="4">
    <location>
        <begin position="841"/>
        <end position="914"/>
    </location>
</feature>
<dbReference type="PANTHER" id="PTHR11638:SF18">
    <property type="entry name" value="HEAT SHOCK PROTEIN 104"/>
    <property type="match status" value="1"/>
</dbReference>
<dbReference type="Pfam" id="PF07724">
    <property type="entry name" value="AAA_2"/>
    <property type="match status" value="1"/>
</dbReference>
<evidence type="ECO:0000256" key="4">
    <source>
        <dbReference type="SAM" id="MobiDB-lite"/>
    </source>
</evidence>
<dbReference type="Pfam" id="PF00004">
    <property type="entry name" value="AAA"/>
    <property type="match status" value="1"/>
</dbReference>
<sequence>MSVTDTTLRDGSDESISQSSTAASTSFRFDSELDNLWTNCEWLAGGSYLNTQLDRLPERSSTLVKPLHLAVGLLFEGLHDDADPRLYAVDPELPRSLQLPLFWTAISQASGIPDDIASHLRKVTFKSHDKRLLQQCIGQALWQKLKKDKDSHKEEQRASSDTTGSESIALHHIILALLEHKDLQVILEKWPSLRTEKLPDIVRRLRPITIDSDDTRLFPVLNQWAIDLTQLVKDKKERGEMIDPLIGRCKELRRLIAILSRRKKNSAVLLGDPGVGKTAIAEGLARRLVEGILKVVPESVVARVFNLDLASLLASTACKSAYEQIVKMILDEIAQHEERGIRAIIFMDNLSQIAIGGYRGDGTGLFISVNPLQMKRLPDSAIDLIDETCAQAALARSTDSETVWKLQRRRVVLEMDIRSLKREVDEESDRRMVETQTKLYNLDQKIEASSSSRRAQRIIRRKLKEIDKKIRTEEDRFTSGLDSTAQSLFTDDEERQRAIDRVRDLGIDQDNFRHQLEQADSGTFALNLDEFDKNSDPNYGRDGCKDRHVVGQPEAVEAVANTVQFMWAGLKNPRRPIASFLFGGPSGSGKALLVKGLSEVALRQSGKLLRINASDYVEPHSLTRLIGTPACTGFDHGGQLTECVRRKPFSVVHIKDIERGCVEFRLLIQTILDEGTIKDGDRNVVDFTNCIIIISTSLGQVNVGRAISEETERKHFMDEIENYFPGEFLSRLDKIVVFRRMSGATLITMIHARLEELRKQLSLINLQLSVHDAVKSRLQFQAALSRVGCARWLDRVIRSEILEPLAKLLLKNDVPENKTVVLNIDEDIRKITVTLVEGESTVPVTEPIPESPVSSSPSTSYHSFDTDDENWEDGSTDSHSADEEEDGHCCQSWAPLSLRPAGPPALSPLPQKLF</sequence>
<evidence type="ECO:0000313" key="8">
    <source>
        <dbReference type="Proteomes" id="UP000714275"/>
    </source>
</evidence>
<evidence type="ECO:0000256" key="3">
    <source>
        <dbReference type="ARBA" id="ARBA00022840"/>
    </source>
</evidence>
<protein>
    <submittedName>
        <fullName evidence="7">P-loop containing nucleoside triphosphate hydrolase protein</fullName>
    </submittedName>
</protein>
<feature type="domain" description="AAA+ ATPase" evidence="5">
    <location>
        <begin position="263"/>
        <end position="388"/>
    </location>
</feature>
<proteinExistence type="predicted"/>
<dbReference type="CDD" id="cd19499">
    <property type="entry name" value="RecA-like_ClpB_Hsp104-like"/>
    <property type="match status" value="1"/>
</dbReference>
<dbReference type="OrthoDB" id="3262188at2759"/>
<evidence type="ECO:0000256" key="2">
    <source>
        <dbReference type="ARBA" id="ARBA00022741"/>
    </source>
</evidence>
<dbReference type="PANTHER" id="PTHR11638">
    <property type="entry name" value="ATP-DEPENDENT CLP PROTEASE"/>
    <property type="match status" value="1"/>
</dbReference>
<feature type="domain" description="AAA+ ATPase" evidence="5">
    <location>
        <begin position="576"/>
        <end position="742"/>
    </location>
</feature>
<dbReference type="GO" id="GO:0005737">
    <property type="term" value="C:cytoplasm"/>
    <property type="evidence" value="ECO:0007669"/>
    <property type="project" value="TreeGrafter"/>
</dbReference>
<dbReference type="Gene3D" id="3.40.50.300">
    <property type="entry name" value="P-loop containing nucleotide triphosphate hydrolases"/>
    <property type="match status" value="3"/>
</dbReference>
<accession>A0A9P7CXX7</accession>
<dbReference type="SMART" id="SM01086">
    <property type="entry name" value="ClpB_D2-small"/>
    <property type="match status" value="1"/>
</dbReference>
<dbReference type="InterPro" id="IPR027417">
    <property type="entry name" value="P-loop_NTPase"/>
</dbReference>
<evidence type="ECO:0000313" key="7">
    <source>
        <dbReference type="EMBL" id="KAG1769139.1"/>
    </source>
</evidence>
<dbReference type="InterPro" id="IPR003593">
    <property type="entry name" value="AAA+_ATPase"/>
</dbReference>
<dbReference type="SUPFAM" id="SSF52540">
    <property type="entry name" value="P-loop containing nucleoside triphosphate hydrolases"/>
    <property type="match status" value="2"/>
</dbReference>
<keyword evidence="3" id="KW-0067">ATP-binding</keyword>
<evidence type="ECO:0000256" key="1">
    <source>
        <dbReference type="ARBA" id="ARBA00022737"/>
    </source>
</evidence>
<dbReference type="InterPro" id="IPR003959">
    <property type="entry name" value="ATPase_AAA_core"/>
</dbReference>
<reference evidence="7" key="1">
    <citation type="journal article" date="2020" name="New Phytol.">
        <title>Comparative genomics reveals dynamic genome evolution in host specialist ectomycorrhizal fungi.</title>
        <authorList>
            <person name="Lofgren L.A."/>
            <person name="Nguyen N.H."/>
            <person name="Vilgalys R."/>
            <person name="Ruytinx J."/>
            <person name="Liao H.L."/>
            <person name="Branco S."/>
            <person name="Kuo A."/>
            <person name="LaButti K."/>
            <person name="Lipzen A."/>
            <person name="Andreopoulos W."/>
            <person name="Pangilinan J."/>
            <person name="Riley R."/>
            <person name="Hundley H."/>
            <person name="Na H."/>
            <person name="Barry K."/>
            <person name="Grigoriev I.V."/>
            <person name="Stajich J.E."/>
            <person name="Kennedy P.G."/>
        </authorList>
    </citation>
    <scope>NUCLEOTIDE SEQUENCE</scope>
    <source>
        <strain evidence="7">DOB743</strain>
    </source>
</reference>
<comment type="caution">
    <text evidence="7">The sequence shown here is derived from an EMBL/GenBank/DDBJ whole genome shotgun (WGS) entry which is preliminary data.</text>
</comment>
<organism evidence="7 8">
    <name type="scientific">Suillus placidus</name>
    <dbReference type="NCBI Taxonomy" id="48579"/>
    <lineage>
        <taxon>Eukaryota</taxon>
        <taxon>Fungi</taxon>
        <taxon>Dikarya</taxon>
        <taxon>Basidiomycota</taxon>
        <taxon>Agaricomycotina</taxon>
        <taxon>Agaricomycetes</taxon>
        <taxon>Agaricomycetidae</taxon>
        <taxon>Boletales</taxon>
        <taxon>Suillineae</taxon>
        <taxon>Suillaceae</taxon>
        <taxon>Suillus</taxon>
    </lineage>
</organism>
<dbReference type="InterPro" id="IPR041546">
    <property type="entry name" value="ClpA/ClpB_AAA_lid"/>
</dbReference>
<evidence type="ECO:0000259" key="6">
    <source>
        <dbReference type="SMART" id="SM01086"/>
    </source>
</evidence>
<dbReference type="SMART" id="SM00382">
    <property type="entry name" value="AAA"/>
    <property type="match status" value="2"/>
</dbReference>
<dbReference type="CDD" id="cd00009">
    <property type="entry name" value="AAA"/>
    <property type="match status" value="1"/>
</dbReference>
<dbReference type="PRINTS" id="PR00300">
    <property type="entry name" value="CLPPROTEASEA"/>
</dbReference>
<dbReference type="GO" id="GO:0034605">
    <property type="term" value="P:cellular response to heat"/>
    <property type="evidence" value="ECO:0007669"/>
    <property type="project" value="TreeGrafter"/>
</dbReference>
<dbReference type="GO" id="GO:0016887">
    <property type="term" value="F:ATP hydrolysis activity"/>
    <property type="evidence" value="ECO:0007669"/>
    <property type="project" value="InterPro"/>
</dbReference>
<gene>
    <name evidence="7" type="ORF">EV702DRAFT_978981</name>
</gene>
<keyword evidence="1" id="KW-0677">Repeat</keyword>
<dbReference type="Gene3D" id="1.10.8.60">
    <property type="match status" value="1"/>
</dbReference>
<dbReference type="Pfam" id="PF17871">
    <property type="entry name" value="AAA_lid_9"/>
    <property type="match status" value="1"/>
</dbReference>
<dbReference type="InterPro" id="IPR019489">
    <property type="entry name" value="Clp_ATPase_C"/>
</dbReference>
<dbReference type="Pfam" id="PF10431">
    <property type="entry name" value="ClpB_D2-small"/>
    <property type="match status" value="1"/>
</dbReference>
<feature type="compositionally biased region" description="Low complexity" evidence="4">
    <location>
        <begin position="841"/>
        <end position="860"/>
    </location>
</feature>